<protein>
    <submittedName>
        <fullName evidence="2">Uncharacterized protein</fullName>
    </submittedName>
</protein>
<dbReference type="AlphaFoldDB" id="A0A4U6WC46"/>
<organism evidence="2 3">
    <name type="scientific">Setaria viridis</name>
    <name type="common">Green bristlegrass</name>
    <name type="synonym">Setaria italica subsp. viridis</name>
    <dbReference type="NCBI Taxonomy" id="4556"/>
    <lineage>
        <taxon>Eukaryota</taxon>
        <taxon>Viridiplantae</taxon>
        <taxon>Streptophyta</taxon>
        <taxon>Embryophyta</taxon>
        <taxon>Tracheophyta</taxon>
        <taxon>Spermatophyta</taxon>
        <taxon>Magnoliopsida</taxon>
        <taxon>Liliopsida</taxon>
        <taxon>Poales</taxon>
        <taxon>Poaceae</taxon>
        <taxon>PACMAD clade</taxon>
        <taxon>Panicoideae</taxon>
        <taxon>Panicodae</taxon>
        <taxon>Paniceae</taxon>
        <taxon>Cenchrinae</taxon>
        <taxon>Setaria</taxon>
    </lineage>
</organism>
<evidence type="ECO:0000313" key="2">
    <source>
        <dbReference type="EMBL" id="TKW40298.1"/>
    </source>
</evidence>
<gene>
    <name evidence="2" type="ORF">SEVIR_1G236800v2</name>
</gene>
<dbReference type="EMBL" id="CM016552">
    <property type="protein sequence ID" value="TKW40298.1"/>
    <property type="molecule type" value="Genomic_DNA"/>
</dbReference>
<proteinExistence type="predicted"/>
<name>A0A4U6WC46_SETVI</name>
<feature type="compositionally biased region" description="Basic and acidic residues" evidence="1">
    <location>
        <begin position="157"/>
        <end position="173"/>
    </location>
</feature>
<feature type="region of interest" description="Disordered" evidence="1">
    <location>
        <begin position="151"/>
        <end position="173"/>
    </location>
</feature>
<dbReference type="Proteomes" id="UP000298652">
    <property type="component" value="Chromosome 1"/>
</dbReference>
<sequence length="243" mass="27116">MEIGRLVLQSRIGRLTFGAPPRPTPESWGRMCQTLRGWDSTSPDPRVLGSDAPDPPKQIGRFADKLSRDRNLSRSQPPGSDTFLSLPINRSDWLARCANRTRAITRTGVKQILPGRVSDGRDSIGQFLAPTHFWHARWDKNNRHYVKSCRSLGGQRHRGDGSRPQGRPEGRIGKADGVLPEDLSEMVQQSVYQAFIDQSPVISNTVYNAASAPWPTAYPKGTRGQRMPHLLRPRSGVIQIHPT</sequence>
<dbReference type="Gramene" id="TKW40298">
    <property type="protein sequence ID" value="TKW40298"/>
    <property type="gene ID" value="SEVIR_1G236800v2"/>
</dbReference>
<reference evidence="2" key="1">
    <citation type="submission" date="2019-03" db="EMBL/GenBank/DDBJ databases">
        <title>WGS assembly of Setaria viridis.</title>
        <authorList>
            <person name="Huang P."/>
            <person name="Jenkins J."/>
            <person name="Grimwood J."/>
            <person name="Barry K."/>
            <person name="Healey A."/>
            <person name="Mamidi S."/>
            <person name="Sreedasyam A."/>
            <person name="Shu S."/>
            <person name="Feldman M."/>
            <person name="Wu J."/>
            <person name="Yu Y."/>
            <person name="Chen C."/>
            <person name="Johnson J."/>
            <person name="Rokhsar D."/>
            <person name="Baxter I."/>
            <person name="Schmutz J."/>
            <person name="Brutnell T."/>
            <person name="Kellogg E."/>
        </authorList>
    </citation>
    <scope>NUCLEOTIDE SEQUENCE [LARGE SCALE GENOMIC DNA]</scope>
</reference>
<evidence type="ECO:0000256" key="1">
    <source>
        <dbReference type="SAM" id="MobiDB-lite"/>
    </source>
</evidence>
<keyword evidence="3" id="KW-1185">Reference proteome</keyword>
<evidence type="ECO:0000313" key="3">
    <source>
        <dbReference type="Proteomes" id="UP000298652"/>
    </source>
</evidence>
<accession>A0A4U6WC46</accession>